<dbReference type="Gene3D" id="3.80.10.10">
    <property type="entry name" value="Ribonuclease Inhibitor"/>
    <property type="match status" value="1"/>
</dbReference>
<accession>A0A165JJ78</accession>
<name>A0A165JJ78_9BASI</name>
<dbReference type="EMBL" id="KV423920">
    <property type="protein sequence ID" value="KZT61909.1"/>
    <property type="molecule type" value="Genomic_DNA"/>
</dbReference>
<dbReference type="InterPro" id="IPR001810">
    <property type="entry name" value="F-box_dom"/>
</dbReference>
<evidence type="ECO:0000313" key="2">
    <source>
        <dbReference type="EMBL" id="KZT61909.1"/>
    </source>
</evidence>
<dbReference type="InterPro" id="IPR032675">
    <property type="entry name" value="LRR_dom_sf"/>
</dbReference>
<sequence length="391" mass="43796">MGTQSAISPAKCQCTSASGSTTSSSIERLPTELLDEILRYLYLEGALRCALVARAWVPRARRVIYGQISLSTRHDDEALRCWKLCHTLSACPDARYSVRYLEMCVYPWANNALLLHLGWLNDLRAGQLRRITIRVVDAETPTAHIRSVLLASPARTSVTVLDVSGRFLNREAGPASSPRTFDFPRLESLSVTLDRNDVCLAWHPLRCARLSHLTIRAYGYTEAMSQLMDTLAESVVSLHIQWPSAVGISLEDPERTAMSRALSKLAQLEKLHINLNLAEPAPILDDVLPHLRCLKELKCTAGTCSAHVFSCLPPTLERLYMYYPSEKGYSLVDPALLRYGSTVALRVASGDLALRTFHYAIKSEPKIEEEFTEECRNAGIEFLGWSFYHDR</sequence>
<organism evidence="2 3">
    <name type="scientific">Calocera cornea HHB12733</name>
    <dbReference type="NCBI Taxonomy" id="1353952"/>
    <lineage>
        <taxon>Eukaryota</taxon>
        <taxon>Fungi</taxon>
        <taxon>Dikarya</taxon>
        <taxon>Basidiomycota</taxon>
        <taxon>Agaricomycotina</taxon>
        <taxon>Dacrymycetes</taxon>
        <taxon>Dacrymycetales</taxon>
        <taxon>Dacrymycetaceae</taxon>
        <taxon>Calocera</taxon>
    </lineage>
</organism>
<proteinExistence type="predicted"/>
<reference evidence="2 3" key="1">
    <citation type="journal article" date="2016" name="Mol. Biol. Evol.">
        <title>Comparative Genomics of Early-Diverging Mushroom-Forming Fungi Provides Insights into the Origins of Lignocellulose Decay Capabilities.</title>
        <authorList>
            <person name="Nagy L.G."/>
            <person name="Riley R."/>
            <person name="Tritt A."/>
            <person name="Adam C."/>
            <person name="Daum C."/>
            <person name="Floudas D."/>
            <person name="Sun H."/>
            <person name="Yadav J.S."/>
            <person name="Pangilinan J."/>
            <person name="Larsson K.H."/>
            <person name="Matsuura K."/>
            <person name="Barry K."/>
            <person name="Labutti K."/>
            <person name="Kuo R."/>
            <person name="Ohm R.A."/>
            <person name="Bhattacharya S.S."/>
            <person name="Shirouzu T."/>
            <person name="Yoshinaga Y."/>
            <person name="Martin F.M."/>
            <person name="Grigoriev I.V."/>
            <person name="Hibbett D.S."/>
        </authorList>
    </citation>
    <scope>NUCLEOTIDE SEQUENCE [LARGE SCALE GENOMIC DNA]</scope>
    <source>
        <strain evidence="2 3">HHB12733</strain>
    </source>
</reference>
<dbReference type="PROSITE" id="PS50181">
    <property type="entry name" value="FBOX"/>
    <property type="match status" value="1"/>
</dbReference>
<dbReference type="Proteomes" id="UP000076842">
    <property type="component" value="Unassembled WGS sequence"/>
</dbReference>
<dbReference type="AlphaFoldDB" id="A0A165JJ78"/>
<evidence type="ECO:0000259" key="1">
    <source>
        <dbReference type="PROSITE" id="PS50181"/>
    </source>
</evidence>
<dbReference type="SUPFAM" id="SSF81383">
    <property type="entry name" value="F-box domain"/>
    <property type="match status" value="1"/>
</dbReference>
<feature type="domain" description="F-box" evidence="1">
    <location>
        <begin position="23"/>
        <end position="56"/>
    </location>
</feature>
<dbReference type="InterPro" id="IPR036047">
    <property type="entry name" value="F-box-like_dom_sf"/>
</dbReference>
<dbReference type="InParanoid" id="A0A165JJ78"/>
<evidence type="ECO:0000313" key="3">
    <source>
        <dbReference type="Proteomes" id="UP000076842"/>
    </source>
</evidence>
<dbReference type="STRING" id="1353952.A0A165JJ78"/>
<gene>
    <name evidence="2" type="ORF">CALCODRAFT_329393</name>
</gene>
<keyword evidence="3" id="KW-1185">Reference proteome</keyword>
<protein>
    <recommendedName>
        <fullName evidence="1">F-box domain-containing protein</fullName>
    </recommendedName>
</protein>